<feature type="compositionally biased region" description="Low complexity" evidence="3">
    <location>
        <begin position="313"/>
        <end position="323"/>
    </location>
</feature>
<evidence type="ECO:0000259" key="5">
    <source>
        <dbReference type="SMART" id="SM01332"/>
    </source>
</evidence>
<dbReference type="GO" id="GO:0016538">
    <property type="term" value="F:cyclin-dependent protein serine/threonine kinase regulator activity"/>
    <property type="evidence" value="ECO:0007669"/>
    <property type="project" value="InterPro"/>
</dbReference>
<keyword evidence="1 2" id="KW-0195">Cyclin</keyword>
<dbReference type="FunFam" id="1.10.472.10:FF:000031">
    <property type="entry name" value="cyclin-L1-1-like isoform X1"/>
    <property type="match status" value="1"/>
</dbReference>
<feature type="domain" description="Cyclin-like" evidence="4">
    <location>
        <begin position="129"/>
        <end position="213"/>
    </location>
</feature>
<dbReference type="AlphaFoldDB" id="V5IJ23"/>
<dbReference type="Pfam" id="PF02984">
    <property type="entry name" value="Cyclin_C"/>
    <property type="match status" value="1"/>
</dbReference>
<dbReference type="InterPro" id="IPR013763">
    <property type="entry name" value="Cyclin-like_dom"/>
</dbReference>
<dbReference type="InterPro" id="IPR004367">
    <property type="entry name" value="Cyclin_C-dom"/>
</dbReference>
<reference evidence="6" key="1">
    <citation type="journal article" date="2015" name="Sci. Rep.">
        <title>Tissue- and time-dependent transcription in Ixodes ricinus salivary glands and midguts when blood feeding on the vertebrate host.</title>
        <authorList>
            <person name="Kotsyfakis M."/>
            <person name="Schwarz A."/>
            <person name="Erhart J."/>
            <person name="Ribeiro J.M."/>
        </authorList>
    </citation>
    <scope>NUCLEOTIDE SEQUENCE</scope>
    <source>
        <tissue evidence="6">Salivary gland and midgut</tissue>
    </source>
</reference>
<dbReference type="EMBL" id="GANP01002187">
    <property type="protein sequence ID" value="JAB82281.1"/>
    <property type="molecule type" value="mRNA"/>
</dbReference>
<feature type="compositionally biased region" description="Basic and acidic residues" evidence="3">
    <location>
        <begin position="278"/>
        <end position="299"/>
    </location>
</feature>
<feature type="compositionally biased region" description="Polar residues" evidence="3">
    <location>
        <begin position="251"/>
        <end position="271"/>
    </location>
</feature>
<dbReference type="SMART" id="SM00385">
    <property type="entry name" value="CYCLIN"/>
    <property type="match status" value="2"/>
</dbReference>
<evidence type="ECO:0000256" key="3">
    <source>
        <dbReference type="SAM" id="MobiDB-lite"/>
    </source>
</evidence>
<dbReference type="InterPro" id="IPR006671">
    <property type="entry name" value="Cyclin_N"/>
</dbReference>
<accession>V5IJ23</accession>
<dbReference type="InterPro" id="IPR036915">
    <property type="entry name" value="Cyclin-like_sf"/>
</dbReference>
<feature type="domain" description="Cyclin-like" evidence="4">
    <location>
        <begin position="14"/>
        <end position="116"/>
    </location>
</feature>
<dbReference type="SMART" id="SM01332">
    <property type="entry name" value="Cyclin_C"/>
    <property type="match status" value="1"/>
</dbReference>
<dbReference type="InterPro" id="IPR043198">
    <property type="entry name" value="Cyclin/Ssn8"/>
</dbReference>
<dbReference type="FunFam" id="1.10.472.10:FF:000016">
    <property type="entry name" value="cyclin-L1 isoform X1"/>
    <property type="match status" value="1"/>
</dbReference>
<feature type="domain" description="Cyclin C-terminal" evidence="5">
    <location>
        <begin position="125"/>
        <end position="245"/>
    </location>
</feature>
<feature type="compositionally biased region" description="Basic and acidic residues" evidence="3">
    <location>
        <begin position="380"/>
        <end position="391"/>
    </location>
</feature>
<organism evidence="6">
    <name type="scientific">Ixodes ricinus</name>
    <name type="common">Common tick</name>
    <name type="synonym">Acarus ricinus</name>
    <dbReference type="NCBI Taxonomy" id="34613"/>
    <lineage>
        <taxon>Eukaryota</taxon>
        <taxon>Metazoa</taxon>
        <taxon>Ecdysozoa</taxon>
        <taxon>Arthropoda</taxon>
        <taxon>Chelicerata</taxon>
        <taxon>Arachnida</taxon>
        <taxon>Acari</taxon>
        <taxon>Parasitiformes</taxon>
        <taxon>Ixodida</taxon>
        <taxon>Ixodoidea</taxon>
        <taxon>Ixodidae</taxon>
        <taxon>Ixodinae</taxon>
        <taxon>Ixodes</taxon>
    </lineage>
</organism>
<dbReference type="PANTHER" id="PTHR10026">
    <property type="entry name" value="CYCLIN"/>
    <property type="match status" value="1"/>
</dbReference>
<protein>
    <submittedName>
        <fullName evidence="6">Putative cyclin-l1</fullName>
    </submittedName>
</protein>
<dbReference type="SUPFAM" id="SSF47954">
    <property type="entry name" value="Cyclin-like"/>
    <property type="match status" value="2"/>
</dbReference>
<feature type="region of interest" description="Disordered" evidence="3">
    <location>
        <begin position="251"/>
        <end position="476"/>
    </location>
</feature>
<dbReference type="GO" id="GO:0006357">
    <property type="term" value="P:regulation of transcription by RNA polymerase II"/>
    <property type="evidence" value="ECO:0007669"/>
    <property type="project" value="InterPro"/>
</dbReference>
<feature type="compositionally biased region" description="Basic residues" evidence="3">
    <location>
        <begin position="392"/>
        <end position="434"/>
    </location>
</feature>
<evidence type="ECO:0000313" key="6">
    <source>
        <dbReference type="EMBL" id="JAB82281.1"/>
    </source>
</evidence>
<proteinExistence type="evidence at transcript level"/>
<comment type="similarity">
    <text evidence="2">Belongs to the cyclin family.</text>
</comment>
<dbReference type="Pfam" id="PF00134">
    <property type="entry name" value="Cyclin_N"/>
    <property type="match status" value="1"/>
</dbReference>
<dbReference type="Gene3D" id="1.10.472.10">
    <property type="entry name" value="Cyclin-like"/>
    <property type="match status" value="2"/>
</dbReference>
<feature type="non-terminal residue" evidence="6">
    <location>
        <position position="1"/>
    </location>
</feature>
<evidence type="ECO:0000256" key="1">
    <source>
        <dbReference type="ARBA" id="ARBA00023127"/>
    </source>
</evidence>
<evidence type="ECO:0000256" key="2">
    <source>
        <dbReference type="RuleBase" id="RU000383"/>
    </source>
</evidence>
<sequence>DNETETDLRILGCELIQTSGILLRLPQVAMATGQVLFHRFYFSKSFVRHSMETVAMACITLASKIEEAPRRIRDVINVFHHIKQVRGGKTMQPLILDQNYINLKNQVIKAERRVLKELGFCVHVKHPHKIIVTLLQVLDCEKNTKLMQSSWNYMNDSLRTDIFVRYSPETIACSCIYLSARLLQIPLPNNPAWYSIFGVSEGDMQDGCKRILGIYARKKPDSEALERKVEELKKAHYEAKLRAKLISGTTTPVVGNGASFSPSSRTNSPRQSPVLDSLPKKKEEAKAIIERSPRVDRTASNHIPSTGAKRKPSPSSSSSPAGGRSRKEVPRGGHGSSSSSNGAGPSPPPPTAPSALRGGRTPPRGYKESGLALPSSPVRSKSEERRKESGSKRHGSHKRKRSVSSRSRSRSPSHRHGAKKRSGSGGHRGSRHKSSPSGHGEHNHHHHRHRSSSTKASKKERSRETRNHRTTAAARR</sequence>
<evidence type="ECO:0000259" key="4">
    <source>
        <dbReference type="SMART" id="SM00385"/>
    </source>
</evidence>
<name>V5IJ23_IXORI</name>
<feature type="compositionally biased region" description="Basic and acidic residues" evidence="3">
    <location>
        <begin position="457"/>
        <end position="467"/>
    </location>
</feature>
<feature type="compositionally biased region" description="Basic residues" evidence="3">
    <location>
        <begin position="442"/>
        <end position="456"/>
    </location>
</feature>
<dbReference type="CDD" id="cd20589">
    <property type="entry name" value="CYCLIN_CCNL1_rpt1"/>
    <property type="match status" value="1"/>
</dbReference>